<dbReference type="AlphaFoldDB" id="A0A1H1GNB6"/>
<dbReference type="InterPro" id="IPR050312">
    <property type="entry name" value="IolE/XylAMocC-like"/>
</dbReference>
<dbReference type="Proteomes" id="UP000199289">
    <property type="component" value="Unassembled WGS sequence"/>
</dbReference>
<dbReference type="EMBL" id="QQST01000004">
    <property type="protein sequence ID" value="RDI69641.1"/>
    <property type="molecule type" value="Genomic_DNA"/>
</dbReference>
<reference evidence="1 4" key="3">
    <citation type="submission" date="2018-07" db="EMBL/GenBank/DDBJ databases">
        <title>Genome sequence of extremly halophilic archaeon Halopelagius longus strain BC12-B1.</title>
        <authorList>
            <person name="Zhang X."/>
        </authorList>
    </citation>
    <scope>NUCLEOTIDE SEQUENCE [LARGE SCALE GENOMIC DNA]</scope>
    <source>
        <strain evidence="1 4">BC12-B1</strain>
    </source>
</reference>
<gene>
    <name evidence="1" type="ORF">DWB78_17870</name>
    <name evidence="2" type="ORF">SAMN05216278_3784</name>
</gene>
<evidence type="ECO:0000313" key="1">
    <source>
        <dbReference type="EMBL" id="RDI69641.1"/>
    </source>
</evidence>
<dbReference type="GO" id="GO:0016853">
    <property type="term" value="F:isomerase activity"/>
    <property type="evidence" value="ECO:0007669"/>
    <property type="project" value="UniProtKB-KW"/>
</dbReference>
<sequence>MKEFAGMKRRLRPAFQLHSVREFSDPLPEVIRRVGAAGFEGVEFAGRFRDADPDAVADALDETGVEPVAVHAELSAIEAAVEGENDLLDRCETVGCDRLVVPRVPSWYFCSRWNVRELSYRLTDLSHELDARDVDIGYHNVRNDLWPFLPDRVTETLERSPLPAGLATYASRGLAEFGRDDRNRIPDETGFWNLVARTAPDDLFFELDVGEVYAAGFDPVAAFEVVSGRVPTIHLRDVAPTGRFGAYEDVERGTGVVDTGRVLSAARRAGVEWVVYENELDAGPDEKLEDGAALVRQFFDDESAASASEGGASPTVGSTR</sequence>
<reference evidence="3" key="2">
    <citation type="submission" date="2016-10" db="EMBL/GenBank/DDBJ databases">
        <authorList>
            <person name="Varghese N."/>
            <person name="Submissions S."/>
        </authorList>
    </citation>
    <scope>NUCLEOTIDE SEQUENCE [LARGE SCALE GENOMIC DNA]</scope>
    <source>
        <strain evidence="3">CGMCC 1.12397</strain>
    </source>
</reference>
<name>A0A1H1GNB6_9EURY</name>
<dbReference type="Proteomes" id="UP000255421">
    <property type="component" value="Unassembled WGS sequence"/>
</dbReference>
<keyword evidence="4" id="KW-1185">Reference proteome</keyword>
<accession>A0A1H1GNB6</accession>
<evidence type="ECO:0000313" key="2">
    <source>
        <dbReference type="EMBL" id="SDR14659.1"/>
    </source>
</evidence>
<protein>
    <submittedName>
        <fullName evidence="2">Sugar phosphate isomerase/epimerase</fullName>
    </submittedName>
</protein>
<dbReference type="PANTHER" id="PTHR12110">
    <property type="entry name" value="HYDROXYPYRUVATE ISOMERASE"/>
    <property type="match status" value="1"/>
</dbReference>
<dbReference type="Gene3D" id="3.20.20.150">
    <property type="entry name" value="Divalent-metal-dependent TIM barrel enzymes"/>
    <property type="match status" value="1"/>
</dbReference>
<proteinExistence type="predicted"/>
<organism evidence="2 3">
    <name type="scientific">Halopelagius longus</name>
    <dbReference type="NCBI Taxonomy" id="1236180"/>
    <lineage>
        <taxon>Archaea</taxon>
        <taxon>Methanobacteriati</taxon>
        <taxon>Methanobacteriota</taxon>
        <taxon>Stenosarchaea group</taxon>
        <taxon>Halobacteria</taxon>
        <taxon>Halobacteriales</taxon>
        <taxon>Haloferacaceae</taxon>
    </lineage>
</organism>
<evidence type="ECO:0000313" key="4">
    <source>
        <dbReference type="Proteomes" id="UP000255421"/>
    </source>
</evidence>
<keyword evidence="2" id="KW-0413">Isomerase</keyword>
<dbReference type="PANTHER" id="PTHR12110:SF41">
    <property type="entry name" value="INOSOSE DEHYDRATASE"/>
    <property type="match status" value="1"/>
</dbReference>
<dbReference type="SUPFAM" id="SSF51658">
    <property type="entry name" value="Xylose isomerase-like"/>
    <property type="match status" value="1"/>
</dbReference>
<dbReference type="InterPro" id="IPR036237">
    <property type="entry name" value="Xyl_isomerase-like_sf"/>
</dbReference>
<evidence type="ECO:0000313" key="3">
    <source>
        <dbReference type="Proteomes" id="UP000199289"/>
    </source>
</evidence>
<dbReference type="EMBL" id="FNKQ01000006">
    <property type="protein sequence ID" value="SDR14659.1"/>
    <property type="molecule type" value="Genomic_DNA"/>
</dbReference>
<reference evidence="2" key="1">
    <citation type="submission" date="2016-10" db="EMBL/GenBank/DDBJ databases">
        <authorList>
            <person name="de Groot N.N."/>
        </authorList>
    </citation>
    <scope>NUCLEOTIDE SEQUENCE [LARGE SCALE GENOMIC DNA]</scope>
    <source>
        <strain evidence="2">CGMCC 1.12397</strain>
    </source>
</reference>